<name>A0ACC6CEN7_9BURK</name>
<protein>
    <submittedName>
        <fullName evidence="1">LysR family transcriptional regulator</fullName>
    </submittedName>
</protein>
<dbReference type="EMBL" id="JAPPUY010000005">
    <property type="protein sequence ID" value="MCY4746860.1"/>
    <property type="molecule type" value="Genomic_DNA"/>
</dbReference>
<evidence type="ECO:0000313" key="1">
    <source>
        <dbReference type="EMBL" id="MCY4746860.1"/>
    </source>
</evidence>
<comment type="caution">
    <text evidence="1">The sequence shown here is derived from an EMBL/GenBank/DDBJ whole genome shotgun (WGS) entry which is preliminary data.</text>
</comment>
<organism evidence="1 2">
    <name type="scientific">Roseateles hydrophilus</name>
    <dbReference type="NCBI Taxonomy" id="2975054"/>
    <lineage>
        <taxon>Bacteria</taxon>
        <taxon>Pseudomonadati</taxon>
        <taxon>Pseudomonadota</taxon>
        <taxon>Betaproteobacteria</taxon>
        <taxon>Burkholderiales</taxon>
        <taxon>Sphaerotilaceae</taxon>
        <taxon>Roseateles</taxon>
    </lineage>
</organism>
<keyword evidence="2" id="KW-1185">Reference proteome</keyword>
<accession>A0ACC6CEN7</accession>
<dbReference type="Proteomes" id="UP001076464">
    <property type="component" value="Unassembled WGS sequence"/>
</dbReference>
<reference evidence="1" key="1">
    <citation type="submission" date="2022-08" db="EMBL/GenBank/DDBJ databases">
        <title>Genome sequencing of Pelomonas sp. UHG3.</title>
        <authorList>
            <person name="So Y."/>
        </authorList>
    </citation>
    <scope>NUCLEOTIDE SEQUENCE</scope>
    <source>
        <strain evidence="1">UHG3</strain>
    </source>
</reference>
<sequence length="106" mass="11559">MRHDLLTLELLLAIAQTRSITRGAEQVHLALAAASKRVSDLEARLGVRLFVRPALGVDPTPACRSLLTHVRTVTEGGFNRSTQHTRGHPGRRSVEHEATTAHLLLG</sequence>
<evidence type="ECO:0000313" key="2">
    <source>
        <dbReference type="Proteomes" id="UP001076464"/>
    </source>
</evidence>
<gene>
    <name evidence="1" type="ORF">NYO99_17935</name>
</gene>
<proteinExistence type="predicted"/>